<dbReference type="Pfam" id="PF18072">
    <property type="entry name" value="FGAR-AT_linker"/>
    <property type="match status" value="1"/>
</dbReference>
<dbReference type="PANTHER" id="PTHR43555">
    <property type="entry name" value="PHOSPHORIBOSYLFORMYLGLYCINAMIDINE SYNTHASE SUBUNIT PURL"/>
    <property type="match status" value="1"/>
</dbReference>
<feature type="binding site" evidence="8">
    <location>
        <position position="125"/>
    </location>
    <ligand>
        <name>substrate</name>
    </ligand>
</feature>
<proteinExistence type="inferred from homology"/>
<feature type="domain" description="PurM-like C-terminal" evidence="10">
    <location>
        <begin position="219"/>
        <end position="364"/>
    </location>
</feature>
<name>A0A7G9Z023_9EURY</name>
<comment type="function">
    <text evidence="8">Part of the phosphoribosylformylglycinamidine synthase complex involved in the purines biosynthetic pathway. Catalyzes the ATP-dependent conversion of formylglycinamide ribonucleotide (FGAR) and glutamine to yield formylglycinamidine ribonucleotide (FGAM) and glutamate. The FGAM synthase complex is composed of three subunits. PurQ produces an ammonia molecule by converting glutamine to glutamate. PurL transfers the ammonia molecule to FGAR to form FGAM in an ATP-dependent manner. PurS interacts with PurQ and PurL and is thought to assist in the transfer of the ammonia molecule from PurQ to PurL.</text>
</comment>
<evidence type="ECO:0000256" key="2">
    <source>
        <dbReference type="ARBA" id="ARBA00022598"/>
    </source>
</evidence>
<dbReference type="CDD" id="cd02204">
    <property type="entry name" value="PurL_repeat2"/>
    <property type="match status" value="1"/>
</dbReference>
<dbReference type="InterPro" id="IPR036921">
    <property type="entry name" value="PurM-like_N_sf"/>
</dbReference>
<feature type="binding site" evidence="8">
    <location>
        <position position="126"/>
    </location>
    <ligand>
        <name>Mg(2+)</name>
        <dbReference type="ChEBI" id="CHEBI:18420"/>
        <label>2</label>
    </ligand>
</feature>
<comment type="subunit">
    <text evidence="8">Monomer. Part of the FGAM synthase complex composed of 1 PurL, 1 PurQ and 2 PurS subunits.</text>
</comment>
<protein>
    <recommendedName>
        <fullName evidence="8">Phosphoribosylformylglycinamidine synthase subunit PurL</fullName>
        <shortName evidence="8">FGAM synthase</shortName>
        <ecNumber evidence="8">6.3.5.3</ecNumber>
    </recommendedName>
    <alternativeName>
        <fullName evidence="8">Formylglycinamide ribonucleotide amidotransferase subunit II</fullName>
        <shortName evidence="8">FGAR amidotransferase II</shortName>
        <shortName evidence="8">FGAR-AT II</shortName>
    </alternativeName>
    <alternativeName>
        <fullName evidence="8">Glutamine amidotransferase PurL</fullName>
    </alternativeName>
    <alternativeName>
        <fullName evidence="8">Phosphoribosylformylglycinamidine synthase subunit II</fullName>
    </alternativeName>
</protein>
<keyword evidence="5 8" id="KW-0658">Purine biosynthesis</keyword>
<evidence type="ECO:0000256" key="4">
    <source>
        <dbReference type="ARBA" id="ARBA00022741"/>
    </source>
</evidence>
<dbReference type="SUPFAM" id="SSF55326">
    <property type="entry name" value="PurM N-terminal domain-like"/>
    <property type="match status" value="2"/>
</dbReference>
<dbReference type="InterPro" id="IPR016188">
    <property type="entry name" value="PurM-like_N"/>
</dbReference>
<dbReference type="PIRSF" id="PIRSF001587">
    <property type="entry name" value="FGAM_synthase_II"/>
    <property type="match status" value="1"/>
</dbReference>
<dbReference type="Gene3D" id="3.30.1330.10">
    <property type="entry name" value="PurM-like, N-terminal domain"/>
    <property type="match status" value="2"/>
</dbReference>
<feature type="binding site" evidence="8">
    <location>
        <position position="256"/>
    </location>
    <ligand>
        <name>substrate</name>
    </ligand>
</feature>
<evidence type="ECO:0000259" key="9">
    <source>
        <dbReference type="Pfam" id="PF00586"/>
    </source>
</evidence>
<dbReference type="Pfam" id="PF02769">
    <property type="entry name" value="AIRS_C"/>
    <property type="match status" value="2"/>
</dbReference>
<feature type="binding site" evidence="8">
    <location>
        <position position="284"/>
    </location>
    <ligand>
        <name>Mg(2+)</name>
        <dbReference type="ChEBI" id="CHEBI:18420"/>
        <label>2</label>
    </ligand>
</feature>
<comment type="pathway">
    <text evidence="8">Purine metabolism; IMP biosynthesis via de novo pathway; 5-amino-1-(5-phospho-D-ribosyl)imidazole from N(2)-formyl-N(1)-(5-phospho-D-ribosyl)glycinamide: step 1/2.</text>
</comment>
<dbReference type="NCBIfam" id="TIGR01736">
    <property type="entry name" value="FGAM_synth_II"/>
    <property type="match status" value="1"/>
</dbReference>
<keyword evidence="3 8" id="KW-0479">Metal-binding</keyword>
<dbReference type="GO" id="GO:0006189">
    <property type="term" value="P:'de novo' IMP biosynthetic process"/>
    <property type="evidence" value="ECO:0007669"/>
    <property type="project" value="UniProtKB-UniRule"/>
</dbReference>
<dbReference type="EMBL" id="MT631547">
    <property type="protein sequence ID" value="QNO53607.1"/>
    <property type="molecule type" value="Genomic_DNA"/>
</dbReference>
<dbReference type="InterPro" id="IPR010918">
    <property type="entry name" value="PurM-like_C_dom"/>
</dbReference>
<dbReference type="HAMAP" id="MF_00420">
    <property type="entry name" value="PurL_2"/>
    <property type="match status" value="1"/>
</dbReference>
<comment type="caution">
    <text evidence="8">Lacks conserved residue(s) required for the propagation of feature annotation.</text>
</comment>
<evidence type="ECO:0000313" key="12">
    <source>
        <dbReference type="EMBL" id="QNO53607.1"/>
    </source>
</evidence>
<feature type="domain" description="Phosphoribosylformylglycinamidine synthase linker" evidence="11">
    <location>
        <begin position="11"/>
        <end position="60"/>
    </location>
</feature>
<feature type="domain" description="PurM-like N-terminal" evidence="9">
    <location>
        <begin position="84"/>
        <end position="207"/>
    </location>
</feature>
<accession>A0A7G9Z023</accession>
<feature type="domain" description="PurM-like C-terminal" evidence="10">
    <location>
        <begin position="609"/>
        <end position="753"/>
    </location>
</feature>
<feature type="active site" evidence="8">
    <location>
        <position position="56"/>
    </location>
</feature>
<organism evidence="12">
    <name type="scientific">Candidatus Methanophagaceae archaeon ANME-1 ERB6</name>
    <dbReference type="NCBI Taxonomy" id="2759912"/>
    <lineage>
        <taxon>Archaea</taxon>
        <taxon>Methanobacteriati</taxon>
        <taxon>Methanobacteriota</taxon>
        <taxon>Stenosarchaea group</taxon>
        <taxon>Methanomicrobia</taxon>
        <taxon>Candidatus Methanophagales</taxon>
        <taxon>Candidatus Methanophagaceae</taxon>
    </lineage>
</organism>
<dbReference type="UniPathway" id="UPA00074">
    <property type="reaction ID" value="UER00128"/>
</dbReference>
<comment type="similarity">
    <text evidence="8">Belongs to the FGAMS family.</text>
</comment>
<keyword evidence="6 8" id="KW-0067">ATP-binding</keyword>
<dbReference type="NCBIfam" id="NF002290">
    <property type="entry name" value="PRK01213.1"/>
    <property type="match status" value="1"/>
</dbReference>
<dbReference type="InterPro" id="IPR036676">
    <property type="entry name" value="PurM-like_C_sf"/>
</dbReference>
<dbReference type="InterPro" id="IPR010074">
    <property type="entry name" value="PRibForGlyAmidine_synth_PurL"/>
</dbReference>
<feature type="binding site" evidence="8">
    <location>
        <position position="568"/>
    </location>
    <ligand>
        <name>Mg(2+)</name>
        <dbReference type="ChEBI" id="CHEBI:18420"/>
        <label>1</label>
    </ligand>
</feature>
<dbReference type="AlphaFoldDB" id="A0A7G9Z023"/>
<feature type="binding site" evidence="8">
    <location>
        <position position="102"/>
    </location>
    <ligand>
        <name>Mg(2+)</name>
        <dbReference type="ChEBI" id="CHEBI:18420"/>
        <label>1</label>
    </ligand>
</feature>
<dbReference type="CDD" id="cd02203">
    <property type="entry name" value="PurL_repeat1"/>
    <property type="match status" value="1"/>
</dbReference>
<keyword evidence="7 8" id="KW-0460">Magnesium</keyword>
<gene>
    <name evidence="8 12" type="primary">purL</name>
    <name evidence="12" type="ORF">NGENPBHE_00007</name>
</gene>
<keyword evidence="1 8" id="KW-0963">Cytoplasm</keyword>
<feature type="binding site" evidence="8">
    <location>
        <position position="530"/>
    </location>
    <ligand>
        <name>ATP</name>
        <dbReference type="ChEBI" id="CHEBI:30616"/>
    </ligand>
</feature>
<evidence type="ECO:0000256" key="1">
    <source>
        <dbReference type="ARBA" id="ARBA00022490"/>
    </source>
</evidence>
<dbReference type="InterPro" id="IPR041609">
    <property type="entry name" value="PurL_linker"/>
</dbReference>
<dbReference type="Pfam" id="PF00586">
    <property type="entry name" value="AIRS"/>
    <property type="match status" value="2"/>
</dbReference>
<dbReference type="PANTHER" id="PTHR43555:SF1">
    <property type="entry name" value="PHOSPHORIBOSYLFORMYLGLYCINAMIDINE SYNTHASE SUBUNIT PURL"/>
    <property type="match status" value="1"/>
</dbReference>
<dbReference type="GO" id="GO:0004642">
    <property type="term" value="F:phosphoribosylformylglycinamidine synthase activity"/>
    <property type="evidence" value="ECO:0007669"/>
    <property type="project" value="UniProtKB-UniRule"/>
</dbReference>
<evidence type="ECO:0000256" key="7">
    <source>
        <dbReference type="ARBA" id="ARBA00022842"/>
    </source>
</evidence>
<feature type="binding site" evidence="8">
    <location>
        <position position="570"/>
    </location>
    <ligand>
        <name>substrate</name>
    </ligand>
</feature>
<evidence type="ECO:0000259" key="11">
    <source>
        <dbReference type="Pfam" id="PF18072"/>
    </source>
</evidence>
<dbReference type="EC" id="6.3.5.3" evidence="8"/>
<evidence type="ECO:0000259" key="10">
    <source>
        <dbReference type="Pfam" id="PF02769"/>
    </source>
</evidence>
<feature type="binding site" evidence="8">
    <location>
        <position position="567"/>
    </location>
    <ligand>
        <name>ATP</name>
        <dbReference type="ChEBI" id="CHEBI:30616"/>
    </ligand>
</feature>
<feature type="binding site" evidence="8">
    <location>
        <position position="59"/>
    </location>
    <ligand>
        <name>ATP</name>
        <dbReference type="ChEBI" id="CHEBI:30616"/>
    </ligand>
</feature>
<feature type="active site" description="Proton acceptor" evidence="8">
    <location>
        <position position="104"/>
    </location>
</feature>
<feature type="binding site" evidence="8">
    <location>
        <begin position="103"/>
        <end position="106"/>
    </location>
    <ligand>
        <name>substrate</name>
    </ligand>
</feature>
<dbReference type="GO" id="GO:0005737">
    <property type="term" value="C:cytoplasm"/>
    <property type="evidence" value="ECO:0007669"/>
    <property type="project" value="UniProtKB-SubCell"/>
</dbReference>
<keyword evidence="4 8" id="KW-0547">Nucleotide-binding</keyword>
<comment type="subcellular location">
    <subcellularLocation>
        <location evidence="8">Cytoplasm</location>
    </subcellularLocation>
</comment>
<evidence type="ECO:0000256" key="5">
    <source>
        <dbReference type="ARBA" id="ARBA00022755"/>
    </source>
</evidence>
<keyword evidence="2 8" id="KW-0436">Ligase</keyword>
<dbReference type="GO" id="GO:0005524">
    <property type="term" value="F:ATP binding"/>
    <property type="evidence" value="ECO:0007669"/>
    <property type="project" value="UniProtKB-UniRule"/>
</dbReference>
<dbReference type="SUPFAM" id="SSF56042">
    <property type="entry name" value="PurM C-terminal domain-like"/>
    <property type="match status" value="2"/>
</dbReference>
<evidence type="ECO:0000256" key="6">
    <source>
        <dbReference type="ARBA" id="ARBA00022840"/>
    </source>
</evidence>
<feature type="domain" description="PurM-like N-terminal" evidence="9">
    <location>
        <begin position="473"/>
        <end position="593"/>
    </location>
</feature>
<comment type="catalytic activity">
    <reaction evidence="8">
        <text>N(2)-formyl-N(1)-(5-phospho-beta-D-ribosyl)glycinamide + L-glutamine + ATP + H2O = 2-formamido-N(1)-(5-O-phospho-beta-D-ribosyl)acetamidine + L-glutamate + ADP + phosphate + H(+)</text>
        <dbReference type="Rhea" id="RHEA:17129"/>
        <dbReference type="ChEBI" id="CHEBI:15377"/>
        <dbReference type="ChEBI" id="CHEBI:15378"/>
        <dbReference type="ChEBI" id="CHEBI:29985"/>
        <dbReference type="ChEBI" id="CHEBI:30616"/>
        <dbReference type="ChEBI" id="CHEBI:43474"/>
        <dbReference type="ChEBI" id="CHEBI:58359"/>
        <dbReference type="ChEBI" id="CHEBI:147286"/>
        <dbReference type="ChEBI" id="CHEBI:147287"/>
        <dbReference type="ChEBI" id="CHEBI:456216"/>
        <dbReference type="EC" id="6.3.5.3"/>
    </reaction>
</comment>
<evidence type="ECO:0000256" key="3">
    <source>
        <dbReference type="ARBA" id="ARBA00022723"/>
    </source>
</evidence>
<dbReference type="Gene3D" id="3.90.650.10">
    <property type="entry name" value="PurM-like C-terminal domain"/>
    <property type="match status" value="2"/>
</dbReference>
<reference evidence="12" key="1">
    <citation type="submission" date="2020-06" db="EMBL/GenBank/DDBJ databases">
        <title>Unique genomic features of the anaerobic methanotrophic archaea.</title>
        <authorList>
            <person name="Chadwick G.L."/>
            <person name="Skennerton C.T."/>
            <person name="Laso-Perez R."/>
            <person name="Leu A.O."/>
            <person name="Speth D.R."/>
            <person name="Yu H."/>
            <person name="Morgan-Lang C."/>
            <person name="Hatzenpichler R."/>
            <person name="Goudeau D."/>
            <person name="Malmstrom R."/>
            <person name="Brazelton W.J."/>
            <person name="Woyke T."/>
            <person name="Hallam S.J."/>
            <person name="Tyson G.W."/>
            <person name="Wegener G."/>
            <person name="Boetius A."/>
            <person name="Orphan V."/>
        </authorList>
    </citation>
    <scope>NUCLEOTIDE SEQUENCE</scope>
</reference>
<dbReference type="GO" id="GO:0000287">
    <property type="term" value="F:magnesium ion binding"/>
    <property type="evidence" value="ECO:0007669"/>
    <property type="project" value="UniProtKB-UniRule"/>
</dbReference>
<evidence type="ECO:0000256" key="8">
    <source>
        <dbReference type="HAMAP-Rule" id="MF_00420"/>
    </source>
</evidence>
<sequence>MGIRDAKDEELKRISDDMGLSLNLEEMKRIKRYFVAKKREPTDVELQSIAQAWSEHCCYKSSKRILQKFIFGIEAPQNMLVIKEDAGVVEFDEEHAYVVAFESHNHPSAVEPYGGAATGIGGIVRDVVCMGAQPIALIDPLFFGQLSHPDEKLPVGIKHPRFLFDGVVSGIGDYGNRIGIPTCAGMVYFDDGYVGNCVVNVGCVGIMNKADLSRSRAKPSEVLVLVGGKTGRDGIHGVTFASVELTGEEESRSAVQVGDPITKEPLMHAISEANEKGLISGMKDLGGGGLSCAVSEMSHAGGCGADVHLERVKLKEEGLDGWEIWVSESQERFLIAVSRDKVEGLLAIFDKWDVDAVAIGQTLGKFDQNASQQTFKKSSQIRIFYEGELIFELDTDFLVACPIHDRPKEIRNKEKTEKIAINELADYNEVLTRLLTAPNITSRESIIRQYDHEVRASTVLKPMQGVIGKQTHGDAAVIKPLEESYKGLAITSDVNPSFCKLNPFWGAASAIDEVCRNLTAVGAVPHSLADCLNFGNPEKPDRMGDFYECCRGLGYMASSLGVPFVSGNVSFYNESAAMDESIPPTPTILGIGICEDVRECITVDVKEADGNLLYVIGETKAELGGSEYYKLRHVEGGIVPRTEPEVLMQSMSALREAMQEGLIASCHDLSEGGLGVTVCEMLLGGDIGASIDLAGVNPGLRSDYKLFSESNTRWVVEVWRDERRRFEDLIKNKHERVRITKIGETIGARSVGIYDGNKALTSLSLDKLREAWSGKLR</sequence>
<feature type="binding site" evidence="8">
    <location>
        <begin position="328"/>
        <end position="330"/>
    </location>
    <ligand>
        <name>substrate</name>
    </ligand>
</feature>